<feature type="region of interest" description="Disordered" evidence="1">
    <location>
        <begin position="1"/>
        <end position="44"/>
    </location>
</feature>
<evidence type="ECO:0000313" key="3">
    <source>
        <dbReference type="Proteomes" id="UP000050761"/>
    </source>
</evidence>
<reference evidence="2 3" key="1">
    <citation type="submission" date="2018-11" db="EMBL/GenBank/DDBJ databases">
        <authorList>
            <consortium name="Pathogen Informatics"/>
        </authorList>
    </citation>
    <scope>NUCLEOTIDE SEQUENCE [LARGE SCALE GENOMIC DNA]</scope>
</reference>
<accession>A0A3P7Y2D8</accession>
<dbReference type="Proteomes" id="UP000050761">
    <property type="component" value="Unassembled WGS sequence"/>
</dbReference>
<keyword evidence="3" id="KW-1185">Reference proteome</keyword>
<dbReference type="AlphaFoldDB" id="A0A183FJN7"/>
<dbReference type="WBParaSite" id="HPBE_0000725401-mRNA-1">
    <property type="protein sequence ID" value="HPBE_0000725401-mRNA-1"/>
    <property type="gene ID" value="HPBE_0000725401"/>
</dbReference>
<protein>
    <submittedName>
        <fullName evidence="2 4">Uncharacterized protein</fullName>
    </submittedName>
</protein>
<feature type="compositionally biased region" description="Acidic residues" evidence="1">
    <location>
        <begin position="9"/>
        <end position="21"/>
    </location>
</feature>
<sequence length="101" mass="11191">MEQILALVSDDDDKTDEEDRGELDLHSVEGSESNLANAEDVERDVRQGNFEDVVRDVLLDDVENACPGPPEMRVQHERRGGVSGTGSAHRTRKWTAMQVSA</sequence>
<reference evidence="4" key="2">
    <citation type="submission" date="2019-09" db="UniProtKB">
        <authorList>
            <consortium name="WormBaseParasite"/>
        </authorList>
    </citation>
    <scope>IDENTIFICATION</scope>
</reference>
<evidence type="ECO:0000313" key="4">
    <source>
        <dbReference type="WBParaSite" id="HPBE_0000725401-mRNA-1"/>
    </source>
</evidence>
<name>A0A183FJN7_HELPZ</name>
<accession>A0A183FJN7</accession>
<dbReference type="EMBL" id="UZAH01025844">
    <property type="protein sequence ID" value="VDO71499.1"/>
    <property type="molecule type" value="Genomic_DNA"/>
</dbReference>
<evidence type="ECO:0000256" key="1">
    <source>
        <dbReference type="SAM" id="MobiDB-lite"/>
    </source>
</evidence>
<organism evidence="3 4">
    <name type="scientific">Heligmosomoides polygyrus</name>
    <name type="common">Parasitic roundworm</name>
    <dbReference type="NCBI Taxonomy" id="6339"/>
    <lineage>
        <taxon>Eukaryota</taxon>
        <taxon>Metazoa</taxon>
        <taxon>Ecdysozoa</taxon>
        <taxon>Nematoda</taxon>
        <taxon>Chromadorea</taxon>
        <taxon>Rhabditida</taxon>
        <taxon>Rhabditina</taxon>
        <taxon>Rhabditomorpha</taxon>
        <taxon>Strongyloidea</taxon>
        <taxon>Heligmosomidae</taxon>
        <taxon>Heligmosomoides</taxon>
    </lineage>
</organism>
<gene>
    <name evidence="2" type="ORF">HPBE_LOCUS7255</name>
</gene>
<feature type="region of interest" description="Disordered" evidence="1">
    <location>
        <begin position="65"/>
        <end position="101"/>
    </location>
</feature>
<evidence type="ECO:0000313" key="2">
    <source>
        <dbReference type="EMBL" id="VDO71499.1"/>
    </source>
</evidence>
<proteinExistence type="predicted"/>